<sequence>MSNEDTPSFRTRGRSIGSDGELSWGGNEGNADNESWNDAIEESNGITITEDGTIETGSEIPDSVTSRPDDDSSNTGPDEGRGLVVNPNSDFGKFGAVISNNTSGVTRARLYDYSQSTYVESVDISGLSSGDAFVFETDVVSGTDYGVELDDSGDSYTLGFYGGADDFPFTGDDFDIIAQSQDGVQSTSAAPQAVNDVGNSGL</sequence>
<feature type="region of interest" description="Disordered" evidence="1">
    <location>
        <begin position="180"/>
        <end position="202"/>
    </location>
</feature>
<name>A0A1G8ZU39_9EURY</name>
<evidence type="ECO:0000256" key="1">
    <source>
        <dbReference type="SAM" id="MobiDB-lite"/>
    </source>
</evidence>
<organism evidence="2 3">
    <name type="scientific">Halovenus aranensis</name>
    <dbReference type="NCBI Taxonomy" id="890420"/>
    <lineage>
        <taxon>Archaea</taxon>
        <taxon>Methanobacteriati</taxon>
        <taxon>Methanobacteriota</taxon>
        <taxon>Stenosarchaea group</taxon>
        <taxon>Halobacteria</taxon>
        <taxon>Halobacteriales</taxon>
        <taxon>Haloarculaceae</taxon>
        <taxon>Halovenus</taxon>
    </lineage>
</organism>
<dbReference type="STRING" id="890420.SAMN05216226_1361"/>
<feature type="region of interest" description="Disordered" evidence="1">
    <location>
        <begin position="1"/>
        <end position="84"/>
    </location>
</feature>
<reference evidence="2 3" key="1">
    <citation type="submission" date="2016-10" db="EMBL/GenBank/DDBJ databases">
        <authorList>
            <person name="de Groot N.N."/>
        </authorList>
    </citation>
    <scope>NUCLEOTIDE SEQUENCE [LARGE SCALE GENOMIC DNA]</scope>
    <source>
        <strain evidence="2 3">IBRC-M10015</strain>
    </source>
</reference>
<gene>
    <name evidence="2" type="ORF">SAMN05216226_1361</name>
</gene>
<evidence type="ECO:0000313" key="3">
    <source>
        <dbReference type="Proteomes" id="UP000198856"/>
    </source>
</evidence>
<dbReference type="AlphaFoldDB" id="A0A1G8ZU39"/>
<feature type="compositionally biased region" description="Low complexity" evidence="1">
    <location>
        <begin position="45"/>
        <end position="60"/>
    </location>
</feature>
<accession>A0A1G8ZU39</accession>
<feature type="compositionally biased region" description="Polar residues" evidence="1">
    <location>
        <begin position="180"/>
        <end position="190"/>
    </location>
</feature>
<dbReference type="RefSeq" id="WP_092704917.1">
    <property type="nucleotide sequence ID" value="NZ_FNFC01000036.1"/>
</dbReference>
<keyword evidence="3" id="KW-1185">Reference proteome</keyword>
<dbReference type="Proteomes" id="UP000198856">
    <property type="component" value="Unassembled WGS sequence"/>
</dbReference>
<dbReference type="EMBL" id="FNFC01000036">
    <property type="protein sequence ID" value="SDK18642.1"/>
    <property type="molecule type" value="Genomic_DNA"/>
</dbReference>
<protein>
    <submittedName>
        <fullName evidence="2">Uncharacterized protein</fullName>
    </submittedName>
</protein>
<proteinExistence type="predicted"/>
<evidence type="ECO:0000313" key="2">
    <source>
        <dbReference type="EMBL" id="SDK18642.1"/>
    </source>
</evidence>